<dbReference type="SUPFAM" id="SSF56672">
    <property type="entry name" value="DNA/RNA polymerases"/>
    <property type="match status" value="1"/>
</dbReference>
<evidence type="ECO:0000256" key="1">
    <source>
        <dbReference type="ARBA" id="ARBA00022484"/>
    </source>
</evidence>
<dbReference type="EMBL" id="MN539816">
    <property type="protein sequence ID" value="QIR30278.1"/>
    <property type="molecule type" value="Genomic_RNA"/>
</dbReference>
<keyword evidence="4" id="KW-1133">Transmembrane helix</keyword>
<dbReference type="GO" id="GO:0003968">
    <property type="term" value="F:RNA-directed RNA polymerase activity"/>
    <property type="evidence" value="ECO:0007669"/>
    <property type="project" value="UniProtKB-KW"/>
</dbReference>
<dbReference type="InterPro" id="IPR008686">
    <property type="entry name" value="RNA_pol_mitovir"/>
</dbReference>
<protein>
    <submittedName>
        <fullName evidence="5">RNA-dependent RNA polymerase</fullName>
    </submittedName>
</protein>
<evidence type="ECO:0000256" key="2">
    <source>
        <dbReference type="ARBA" id="ARBA00022679"/>
    </source>
</evidence>
<dbReference type="InterPro" id="IPR043502">
    <property type="entry name" value="DNA/RNA_pol_sf"/>
</dbReference>
<organism evidence="5">
    <name type="scientific">Plasmopara viticola lesion associated mitovirus 55</name>
    <dbReference type="NCBI Taxonomy" id="2719484"/>
    <lineage>
        <taxon>Viruses</taxon>
        <taxon>Riboviria</taxon>
        <taxon>Orthornavirae</taxon>
        <taxon>Lenarviricota</taxon>
        <taxon>Howeltoviricetes</taxon>
        <taxon>Cryppavirales</taxon>
        <taxon>Mitoviridae</taxon>
        <taxon>Mitovirus</taxon>
    </lineage>
</organism>
<dbReference type="Pfam" id="PF05919">
    <property type="entry name" value="Mitovir_RNA_pol"/>
    <property type="match status" value="1"/>
</dbReference>
<keyword evidence="1 5" id="KW-0696">RNA-directed RNA polymerase</keyword>
<proteinExistence type="predicted"/>
<sequence>MVYEYLKDCYTITCFSWAGSVFKDTKHHVSLDKGGLPRIIPVELRRCIVRRDRAVFLSCITFLALHRAISWWPKVDLSTVTAPFCGRFRSLDRSVLLKGMYGVNALAGRKIDSGLKMLAPRFLNILTSSPNGRVSLSSSWLDAGAFLYHPKTLFSLLRWNYSNRGHTVNMVLLALVLCSSILELIAFFYSLYIRFYLLKYKRVVLNQQQRNIYYYRMFKGRNMGKLSIVRDVPGKSRVVGITNYWIQVSLKPLHDAILKLLKELPTDGTFDQEGVINRLPNGPSEKYSSYDLSAATDRLPIDVQKDVLSLFIGKEKSELWSKILDIPFNYGDEQIKYAVGQPMGAYSSWAMLALTHHVIVNSLYEPFEKREYAVLGDDMTIRPEKGGAYVSIMEGLGVQISLAKSLTNSGFIEFAKKLFDKNLGYMDACLGPKLVLKSIQTRLLKVTLLHDSYKRAIYNTRDLFMKLSSNPKDGIMSFGFYLLFGPWGLVEASPNSALSNGVIRRQYRHDLSDREIFFNMYEALGQVLLRRYRNNKVVAFKTLSSYFSQYCWSRIPRYPTPLQIGVVFMFLISPGCWIPFCTYREDLLAASPLKGMAGDNLGELLEKIELTPLSSDGQPSRKTVQDMRAFVKSVSKEFDKAHEYQLDSAW</sequence>
<dbReference type="PANTHER" id="PTHR34456">
    <property type="entry name" value="MITOVIRUS RNA-DEPENDENT RNA POLYMERASE"/>
    <property type="match status" value="1"/>
</dbReference>
<keyword evidence="4" id="KW-0472">Membrane</keyword>
<accession>A0A6G9RV90</accession>
<evidence type="ECO:0000256" key="3">
    <source>
        <dbReference type="ARBA" id="ARBA00022695"/>
    </source>
</evidence>
<feature type="transmembrane region" description="Helical" evidence="4">
    <location>
        <begin position="170"/>
        <end position="192"/>
    </location>
</feature>
<reference evidence="5" key="1">
    <citation type="journal article" date="2020" name="Virus Evol.">
        <title>Analysis of the virome associated to grapevine downy mildew lesions reveals new mycovirus lineages.</title>
        <authorList>
            <person name="Chiapello M."/>
            <person name="Rodriguez-Romero J."/>
            <person name="Ayllon M.A."/>
            <person name="Turina M."/>
        </authorList>
    </citation>
    <scope>NUCLEOTIDE SEQUENCE</scope>
    <source>
        <strain evidence="5">DMG-A_DN42984</strain>
    </source>
</reference>
<keyword evidence="2" id="KW-0808">Transferase</keyword>
<name>A0A6G9RV90_9VIRU</name>
<keyword evidence="4" id="KW-0812">Transmembrane</keyword>
<keyword evidence="3" id="KW-0548">Nucleotidyltransferase</keyword>
<evidence type="ECO:0000256" key="4">
    <source>
        <dbReference type="SAM" id="Phobius"/>
    </source>
</evidence>
<evidence type="ECO:0000313" key="5">
    <source>
        <dbReference type="EMBL" id="QIR30278.1"/>
    </source>
</evidence>
<dbReference type="PANTHER" id="PTHR34456:SF13">
    <property type="entry name" value="REVERSE TRANSCRIPTASE DOMAIN-CONTAINING PROTEIN"/>
    <property type="match status" value="1"/>
</dbReference>